<dbReference type="RefSeq" id="WP_046519994.1">
    <property type="nucleotide sequence ID" value="NZ_LAVS01000021.1"/>
</dbReference>
<organism evidence="1 2">
    <name type="scientific">Rheinheimera mesophila</name>
    <dbReference type="NCBI Taxonomy" id="1547515"/>
    <lineage>
        <taxon>Bacteria</taxon>
        <taxon>Pseudomonadati</taxon>
        <taxon>Pseudomonadota</taxon>
        <taxon>Gammaproteobacteria</taxon>
        <taxon>Chromatiales</taxon>
        <taxon>Chromatiaceae</taxon>
        <taxon>Rheinheimera</taxon>
    </lineage>
</organism>
<sequence>MTSNFMRTVHLKTAQQFKEQGHDVQYVVKHFHKVGIPEDEIPELLPLLGFALDSDPLALRAKRSKD</sequence>
<accession>A0A3P3QQE4</accession>
<name>A0A3P3QQE4_9GAMM</name>
<evidence type="ECO:0000313" key="1">
    <source>
        <dbReference type="EMBL" id="RRJ23476.1"/>
    </source>
</evidence>
<evidence type="ECO:0000313" key="2">
    <source>
        <dbReference type="Proteomes" id="UP000276260"/>
    </source>
</evidence>
<reference evidence="1 2" key="1">
    <citation type="submission" date="2018-11" db="EMBL/GenBank/DDBJ databases">
        <title>Draft genome analysis of Rheinheimera mesophila isolated from an industrial waste site.</title>
        <authorList>
            <person name="Yu Q."/>
            <person name="Qi Y."/>
            <person name="Zhang H."/>
            <person name="Lu Y."/>
            <person name="Pu J."/>
        </authorList>
    </citation>
    <scope>NUCLEOTIDE SEQUENCE [LARGE SCALE GENOMIC DNA]</scope>
    <source>
        <strain evidence="1 2">IITR13</strain>
    </source>
</reference>
<dbReference type="Proteomes" id="UP000276260">
    <property type="component" value="Unassembled WGS sequence"/>
</dbReference>
<gene>
    <name evidence="1" type="ORF">EIK76_05255</name>
</gene>
<keyword evidence="2" id="KW-1185">Reference proteome</keyword>
<comment type="caution">
    <text evidence="1">The sequence shown here is derived from an EMBL/GenBank/DDBJ whole genome shotgun (WGS) entry which is preliminary data.</text>
</comment>
<dbReference type="AlphaFoldDB" id="A0A3P3QQE4"/>
<dbReference type="OrthoDB" id="5772076at2"/>
<dbReference type="EMBL" id="RRCF01000001">
    <property type="protein sequence ID" value="RRJ23476.1"/>
    <property type="molecule type" value="Genomic_DNA"/>
</dbReference>
<proteinExistence type="predicted"/>
<protein>
    <submittedName>
        <fullName evidence="1">Uncharacterized protein</fullName>
    </submittedName>
</protein>